<evidence type="ECO:0000313" key="1">
    <source>
        <dbReference type="EMBL" id="SEW47741.1"/>
    </source>
</evidence>
<keyword evidence="2" id="KW-1185">Reference proteome</keyword>
<sequence length="347" mass="41072">MKKIAYIEIDTHAEIAQSFMDIMQDSQKFFVDFYLSEKIRNQVNDGENIFLSDSSMILDQLKNKAYDLVIIGTLHRYFNTFQVITQKYNTAVIVHNLNFTRTSGLRLVKNIFKADIIYRLKLWWKEGLFNASKIYQETKNVLVLDEALSSERFKFLPIFYTQNFERSENQNFVVVIPGGVSQKRRDYDHIFNMIQNLKTDEKYEFIFLGKAKDHELKKLEKIAIQLPSNVDVTYFSERVSQKDFDFWMRKANVLWCPIQPETEFFSQKEIYGKSKMTGNLGDAIKYGKLAVFPENYPCQLDFIIPEKQDILKQFQELKNKDFDFQLKYNKNTVRENLEKVLNSLISI</sequence>
<dbReference type="EMBL" id="FOIU01000003">
    <property type="protein sequence ID" value="SEW47741.1"/>
    <property type="molecule type" value="Genomic_DNA"/>
</dbReference>
<dbReference type="OrthoDB" id="4291430at2"/>
<dbReference type="AlphaFoldDB" id="A0A1I0S0U9"/>
<organism evidence="1 2">
    <name type="scientific">Chryseobacterium wanjuense</name>
    <dbReference type="NCBI Taxonomy" id="356305"/>
    <lineage>
        <taxon>Bacteria</taxon>
        <taxon>Pseudomonadati</taxon>
        <taxon>Bacteroidota</taxon>
        <taxon>Flavobacteriia</taxon>
        <taxon>Flavobacteriales</taxon>
        <taxon>Weeksellaceae</taxon>
        <taxon>Chryseobacterium group</taxon>
        <taxon>Chryseobacterium</taxon>
    </lineage>
</organism>
<evidence type="ECO:0000313" key="2">
    <source>
        <dbReference type="Proteomes" id="UP000199469"/>
    </source>
</evidence>
<reference evidence="2" key="1">
    <citation type="submission" date="2016-10" db="EMBL/GenBank/DDBJ databases">
        <authorList>
            <person name="Varghese N."/>
            <person name="Submissions S."/>
        </authorList>
    </citation>
    <scope>NUCLEOTIDE SEQUENCE [LARGE SCALE GENOMIC DNA]</scope>
    <source>
        <strain evidence="2">DSM 17724</strain>
    </source>
</reference>
<dbReference type="STRING" id="356305.SAMN05421841_3602"/>
<accession>A0A1I0S0U9</accession>
<gene>
    <name evidence="1" type="ORF">SAMN05421841_3602</name>
</gene>
<dbReference type="Gene3D" id="3.40.50.2000">
    <property type="entry name" value="Glycogen Phosphorylase B"/>
    <property type="match status" value="1"/>
</dbReference>
<proteinExistence type="predicted"/>
<dbReference type="Proteomes" id="UP000199469">
    <property type="component" value="Unassembled WGS sequence"/>
</dbReference>
<protein>
    <submittedName>
        <fullName evidence="1">Uncharacterized protein</fullName>
    </submittedName>
</protein>
<dbReference type="RefSeq" id="WP_089795066.1">
    <property type="nucleotide sequence ID" value="NZ_FOIU01000003.1"/>
</dbReference>
<name>A0A1I0S0U9_9FLAO</name>
<dbReference type="SUPFAM" id="SSF53756">
    <property type="entry name" value="UDP-Glycosyltransferase/glycogen phosphorylase"/>
    <property type="match status" value="1"/>
</dbReference>